<dbReference type="PROSITE" id="PS51257">
    <property type="entry name" value="PROKAR_LIPOPROTEIN"/>
    <property type="match status" value="1"/>
</dbReference>
<protein>
    <submittedName>
        <fullName evidence="1">Uncharacterized protein</fullName>
    </submittedName>
</protein>
<keyword evidence="2" id="KW-1185">Reference proteome</keyword>
<proteinExistence type="predicted"/>
<evidence type="ECO:0000313" key="1">
    <source>
        <dbReference type="EMBL" id="MBB4807787.1"/>
    </source>
</evidence>
<comment type="caution">
    <text evidence="1">The sequence shown here is derived from an EMBL/GenBank/DDBJ whole genome shotgun (WGS) entry which is preliminary data.</text>
</comment>
<dbReference type="RefSeq" id="WP_184191025.1">
    <property type="nucleotide sequence ID" value="NZ_JACHLE010000005.1"/>
</dbReference>
<dbReference type="EMBL" id="JACHLE010000005">
    <property type="protein sequence ID" value="MBB4807787.1"/>
    <property type="molecule type" value="Genomic_DNA"/>
</dbReference>
<accession>A0A840KIN0</accession>
<dbReference type="Proteomes" id="UP000592180">
    <property type="component" value="Unassembled WGS sequence"/>
</dbReference>
<reference evidence="1 2" key="1">
    <citation type="submission" date="2020-08" db="EMBL/GenBank/DDBJ databases">
        <title>Functional genomics of gut bacteria from endangered species of beetles.</title>
        <authorList>
            <person name="Carlos-Shanley C."/>
        </authorList>
    </citation>
    <scope>NUCLEOTIDE SEQUENCE [LARGE SCALE GENOMIC DNA]</scope>
    <source>
        <strain evidence="1 2">S00151</strain>
    </source>
</reference>
<sequence length="165" mass="18345">MKYRLLLFIALTLTACKKDKETLTNSKPVDSLTISQDSAKAGSSSDSGKILVEIFPFPKEIKECSCYFARNRADFEAEKYIYADDAGKTAYMKLDGQRLILNLISSNDLEVDDELSKEIENENYKISVKGKKIKSEEALLFEGTLTIEKADGTTVSLPIYGECGC</sequence>
<gene>
    <name evidence="1" type="ORF">HNP38_003103</name>
</gene>
<organism evidence="1 2">
    <name type="scientific">Chryseobacterium defluvii</name>
    <dbReference type="NCBI Taxonomy" id="160396"/>
    <lineage>
        <taxon>Bacteria</taxon>
        <taxon>Pseudomonadati</taxon>
        <taxon>Bacteroidota</taxon>
        <taxon>Flavobacteriia</taxon>
        <taxon>Flavobacteriales</taxon>
        <taxon>Weeksellaceae</taxon>
        <taxon>Chryseobacterium group</taxon>
        <taxon>Chryseobacterium</taxon>
    </lineage>
</organism>
<dbReference type="AlphaFoldDB" id="A0A840KIN0"/>
<name>A0A840KIN0_9FLAO</name>
<evidence type="ECO:0000313" key="2">
    <source>
        <dbReference type="Proteomes" id="UP000592180"/>
    </source>
</evidence>